<keyword evidence="4" id="KW-0572">Peptidoglycan-anchor</keyword>
<evidence type="ECO:0000313" key="7">
    <source>
        <dbReference type="EMBL" id="GAX47996.1"/>
    </source>
</evidence>
<name>A0A224X5X5_9LACT</name>
<keyword evidence="5" id="KW-1133">Transmembrane helix</keyword>
<keyword evidence="5" id="KW-0472">Membrane</keyword>
<dbReference type="Pfam" id="PF00746">
    <property type="entry name" value="Gram_pos_anchor"/>
    <property type="match status" value="1"/>
</dbReference>
<gene>
    <name evidence="7" type="ORF">RsY01_1610</name>
</gene>
<protein>
    <recommendedName>
        <fullName evidence="6">Gram-positive cocci surface proteins LPxTG domain-containing protein</fullName>
    </recommendedName>
</protein>
<proteinExistence type="predicted"/>
<feature type="transmembrane region" description="Helical" evidence="5">
    <location>
        <begin position="76"/>
        <end position="97"/>
    </location>
</feature>
<evidence type="ECO:0000256" key="3">
    <source>
        <dbReference type="ARBA" id="ARBA00022729"/>
    </source>
</evidence>
<keyword evidence="3" id="KW-0732">Signal</keyword>
<dbReference type="InterPro" id="IPR019931">
    <property type="entry name" value="LPXTG_anchor"/>
</dbReference>
<dbReference type="Proteomes" id="UP000218689">
    <property type="component" value="Unassembled WGS sequence"/>
</dbReference>
<dbReference type="AlphaFoldDB" id="A0A224X5X5"/>
<feature type="domain" description="Gram-positive cocci surface proteins LPxTG" evidence="6">
    <location>
        <begin position="65"/>
        <end position="102"/>
    </location>
</feature>
<keyword evidence="5" id="KW-0812">Transmembrane</keyword>
<dbReference type="EMBL" id="BEDT01000004">
    <property type="protein sequence ID" value="GAX47996.1"/>
    <property type="molecule type" value="Genomic_DNA"/>
</dbReference>
<evidence type="ECO:0000256" key="4">
    <source>
        <dbReference type="ARBA" id="ARBA00023088"/>
    </source>
</evidence>
<evidence type="ECO:0000256" key="5">
    <source>
        <dbReference type="SAM" id="Phobius"/>
    </source>
</evidence>
<accession>A0A224X5X5</accession>
<comment type="caution">
    <text evidence="7">The sequence shown here is derived from an EMBL/GenBank/DDBJ whole genome shotgun (WGS) entry which is preliminary data.</text>
</comment>
<organism evidence="7 8">
    <name type="scientific">Pseudolactococcus reticulitermitis</name>
    <dbReference type="NCBI Taxonomy" id="2025039"/>
    <lineage>
        <taxon>Bacteria</taxon>
        <taxon>Bacillati</taxon>
        <taxon>Bacillota</taxon>
        <taxon>Bacilli</taxon>
        <taxon>Lactobacillales</taxon>
        <taxon>Streptococcaceae</taxon>
        <taxon>Pseudolactococcus</taxon>
    </lineage>
</organism>
<evidence type="ECO:0000259" key="6">
    <source>
        <dbReference type="Pfam" id="PF00746"/>
    </source>
</evidence>
<sequence>MIGLRANRAKERMVKKIVKCLLLTLILVVSTGSLHISAETYGEFQVEKGAPSQTPLPSGGSGVDAANKLPVTGEQIATWAIFGGLLLLAFVLLLLALRKIKERVADDVFEK</sequence>
<keyword evidence="2" id="KW-0964">Secreted</keyword>
<keyword evidence="8" id="KW-1185">Reference proteome</keyword>
<keyword evidence="1" id="KW-0134">Cell wall</keyword>
<dbReference type="NCBIfam" id="TIGR01167">
    <property type="entry name" value="LPXTG_anchor"/>
    <property type="match status" value="1"/>
</dbReference>
<reference evidence="8" key="1">
    <citation type="submission" date="2017-08" db="EMBL/GenBank/DDBJ databases">
        <title>Draft genome sequence of Lactococcus sp. strain Rs-Y01, isolated from the gut of the lower termite Reticulitermes speratus.</title>
        <authorList>
            <person name="Ohkuma M."/>
            <person name="Yuki M."/>
        </authorList>
    </citation>
    <scope>NUCLEOTIDE SEQUENCE [LARGE SCALE GENOMIC DNA]</scope>
    <source>
        <strain evidence="8">Rs-Y01</strain>
    </source>
</reference>
<evidence type="ECO:0000313" key="8">
    <source>
        <dbReference type="Proteomes" id="UP000218689"/>
    </source>
</evidence>
<evidence type="ECO:0000256" key="1">
    <source>
        <dbReference type="ARBA" id="ARBA00022512"/>
    </source>
</evidence>
<evidence type="ECO:0000256" key="2">
    <source>
        <dbReference type="ARBA" id="ARBA00022525"/>
    </source>
</evidence>